<feature type="transmembrane region" description="Helical" evidence="1">
    <location>
        <begin position="36"/>
        <end position="69"/>
    </location>
</feature>
<protein>
    <submittedName>
        <fullName evidence="2">Uncharacterized protein</fullName>
    </submittedName>
</protein>
<gene>
    <name evidence="2" type="ORF">SAMN05216259_1014</name>
</gene>
<dbReference type="EMBL" id="FNIE01000001">
    <property type="protein sequence ID" value="SDM63694.1"/>
    <property type="molecule type" value="Genomic_DNA"/>
</dbReference>
<dbReference type="AlphaFoldDB" id="A0A1G9UUS5"/>
<reference evidence="2 3" key="1">
    <citation type="submission" date="2016-10" db="EMBL/GenBank/DDBJ databases">
        <authorList>
            <person name="de Groot N.N."/>
        </authorList>
    </citation>
    <scope>NUCLEOTIDE SEQUENCE [LARGE SCALE GENOMIC DNA]</scope>
    <source>
        <strain evidence="2 3">CGMCC 4.2022</strain>
    </source>
</reference>
<accession>A0A1G9UUS5</accession>
<keyword evidence="3" id="KW-1185">Reference proteome</keyword>
<keyword evidence="1" id="KW-1133">Transmembrane helix</keyword>
<proteinExistence type="predicted"/>
<dbReference type="STRING" id="310781.SAMN05216259_1014"/>
<evidence type="ECO:0000313" key="3">
    <source>
        <dbReference type="Proteomes" id="UP000199341"/>
    </source>
</evidence>
<dbReference type="RefSeq" id="WP_093782128.1">
    <property type="nucleotide sequence ID" value="NZ_FNIE01000001.1"/>
</dbReference>
<keyword evidence="1" id="KW-0472">Membrane</keyword>
<evidence type="ECO:0000256" key="1">
    <source>
        <dbReference type="SAM" id="Phobius"/>
    </source>
</evidence>
<sequence length="81" mass="8179">MSLNLPCPCGGSPHTPLWPHSAQPGSRHLPAPDAAVIVVVVLVLAALAMSGIQASQALTLIAVAVADLIRRGPGGRGKRNG</sequence>
<name>A0A1G9UUS5_9ACTN</name>
<evidence type="ECO:0000313" key="2">
    <source>
        <dbReference type="EMBL" id="SDM63694.1"/>
    </source>
</evidence>
<organism evidence="2 3">
    <name type="scientific">Actinacidiphila guanduensis</name>
    <dbReference type="NCBI Taxonomy" id="310781"/>
    <lineage>
        <taxon>Bacteria</taxon>
        <taxon>Bacillati</taxon>
        <taxon>Actinomycetota</taxon>
        <taxon>Actinomycetes</taxon>
        <taxon>Kitasatosporales</taxon>
        <taxon>Streptomycetaceae</taxon>
        <taxon>Actinacidiphila</taxon>
    </lineage>
</organism>
<keyword evidence="1" id="KW-0812">Transmembrane</keyword>
<dbReference type="Proteomes" id="UP000199341">
    <property type="component" value="Unassembled WGS sequence"/>
</dbReference>